<dbReference type="AlphaFoldDB" id="A0AAV1QEC9"/>
<comment type="caution">
    <text evidence="2">The sequence shown here is derived from an EMBL/GenBank/DDBJ whole genome shotgun (WGS) entry which is preliminary data.</text>
</comment>
<name>A0AAV1QEC9_SCOSC</name>
<reference evidence="2 3" key="1">
    <citation type="submission" date="2024-01" db="EMBL/GenBank/DDBJ databases">
        <authorList>
            <person name="Alioto T."/>
            <person name="Alioto T."/>
            <person name="Gomez Garrido J."/>
        </authorList>
    </citation>
    <scope>NUCLEOTIDE SEQUENCE [LARGE SCALE GENOMIC DNA]</scope>
</reference>
<feature type="compositionally biased region" description="Acidic residues" evidence="1">
    <location>
        <begin position="15"/>
        <end position="34"/>
    </location>
</feature>
<accession>A0AAV1QEC9</accession>
<organism evidence="2 3">
    <name type="scientific">Scomber scombrus</name>
    <name type="common">Atlantic mackerel</name>
    <name type="synonym">Scomber vernalis</name>
    <dbReference type="NCBI Taxonomy" id="13677"/>
    <lineage>
        <taxon>Eukaryota</taxon>
        <taxon>Metazoa</taxon>
        <taxon>Chordata</taxon>
        <taxon>Craniata</taxon>
        <taxon>Vertebrata</taxon>
        <taxon>Euteleostomi</taxon>
        <taxon>Actinopterygii</taxon>
        <taxon>Neopterygii</taxon>
        <taxon>Teleostei</taxon>
        <taxon>Neoteleostei</taxon>
        <taxon>Acanthomorphata</taxon>
        <taxon>Pelagiaria</taxon>
        <taxon>Scombriformes</taxon>
        <taxon>Scombridae</taxon>
        <taxon>Scomber</taxon>
    </lineage>
</organism>
<protein>
    <submittedName>
        <fullName evidence="2">Uncharacterized protein</fullName>
    </submittedName>
</protein>
<sequence>SILSEKTKGEWLLLEEEEEEEEEEVEVEEEEEEAPVGAGSQNHQPCLTGLNLPLIPASSVKETLRTLTKQKQETLGKKKTFLKT</sequence>
<dbReference type="Proteomes" id="UP001314229">
    <property type="component" value="Unassembled WGS sequence"/>
</dbReference>
<evidence type="ECO:0000313" key="3">
    <source>
        <dbReference type="Proteomes" id="UP001314229"/>
    </source>
</evidence>
<feature type="non-terminal residue" evidence="2">
    <location>
        <position position="1"/>
    </location>
</feature>
<dbReference type="EMBL" id="CAWUFR010000809">
    <property type="protein sequence ID" value="CAK6981364.1"/>
    <property type="molecule type" value="Genomic_DNA"/>
</dbReference>
<evidence type="ECO:0000256" key="1">
    <source>
        <dbReference type="SAM" id="MobiDB-lite"/>
    </source>
</evidence>
<proteinExistence type="predicted"/>
<evidence type="ECO:0000313" key="2">
    <source>
        <dbReference type="EMBL" id="CAK6981364.1"/>
    </source>
</evidence>
<feature type="region of interest" description="Disordered" evidence="1">
    <location>
        <begin position="15"/>
        <end position="50"/>
    </location>
</feature>
<gene>
    <name evidence="2" type="ORF">FSCOSCO3_A013046</name>
</gene>
<keyword evidence="3" id="KW-1185">Reference proteome</keyword>